<dbReference type="HOGENOM" id="CLU_013964_1_0_1"/>
<dbReference type="Pfam" id="PF16628">
    <property type="entry name" value="Mac_assoc"/>
    <property type="match status" value="1"/>
</dbReference>
<feature type="compositionally biased region" description="Polar residues" evidence="7">
    <location>
        <begin position="352"/>
        <end position="364"/>
    </location>
</feature>
<keyword evidence="6" id="KW-0539">Nucleus</keyword>
<dbReference type="PROSITE" id="PS00463">
    <property type="entry name" value="ZN2_CY6_FUNGAL_1"/>
    <property type="match status" value="1"/>
</dbReference>
<dbReference type="CDD" id="cd00067">
    <property type="entry name" value="GAL4"/>
    <property type="match status" value="1"/>
</dbReference>
<feature type="compositionally biased region" description="Low complexity" evidence="7">
    <location>
        <begin position="427"/>
        <end position="451"/>
    </location>
</feature>
<dbReference type="Proteomes" id="UP000019376">
    <property type="component" value="Unassembled WGS sequence"/>
</dbReference>
<evidence type="ECO:0000256" key="2">
    <source>
        <dbReference type="ARBA" id="ARBA00022679"/>
    </source>
</evidence>
<dbReference type="GO" id="GO:0008374">
    <property type="term" value="F:O-acyltransferase activity"/>
    <property type="evidence" value="ECO:0007669"/>
    <property type="project" value="TreeGrafter"/>
</dbReference>
<feature type="compositionally biased region" description="Low complexity" evidence="7">
    <location>
        <begin position="284"/>
        <end position="295"/>
    </location>
</feature>
<evidence type="ECO:0000313" key="10">
    <source>
        <dbReference type="Proteomes" id="UP000019376"/>
    </source>
</evidence>
<feature type="region of interest" description="Disordered" evidence="7">
    <location>
        <begin position="264"/>
        <end position="311"/>
    </location>
</feature>
<organism evidence="9 10">
    <name type="scientific">Penicillium oxalicum (strain 114-2 / CGMCC 5302)</name>
    <name type="common">Penicillium decumbens</name>
    <dbReference type="NCBI Taxonomy" id="933388"/>
    <lineage>
        <taxon>Eukaryota</taxon>
        <taxon>Fungi</taxon>
        <taxon>Dikarya</taxon>
        <taxon>Ascomycota</taxon>
        <taxon>Pezizomycotina</taxon>
        <taxon>Eurotiomycetes</taxon>
        <taxon>Eurotiomycetidae</taxon>
        <taxon>Eurotiales</taxon>
        <taxon>Aspergillaceae</taxon>
        <taxon>Penicillium</taxon>
    </lineage>
</organism>
<evidence type="ECO:0000256" key="4">
    <source>
        <dbReference type="ARBA" id="ARBA00023125"/>
    </source>
</evidence>
<feature type="compositionally biased region" description="Pro residues" evidence="7">
    <location>
        <begin position="498"/>
        <end position="509"/>
    </location>
</feature>
<feature type="compositionally biased region" description="Low complexity" evidence="7">
    <location>
        <begin position="36"/>
        <end position="51"/>
    </location>
</feature>
<feature type="region of interest" description="Disordered" evidence="7">
    <location>
        <begin position="1"/>
        <end position="236"/>
    </location>
</feature>
<dbReference type="Gene3D" id="2.160.10.10">
    <property type="entry name" value="Hexapeptide repeat proteins"/>
    <property type="match status" value="1"/>
</dbReference>
<dbReference type="OrthoDB" id="25818at2759"/>
<sequence>MTAVATGPVMSSHDAGTEPRPDHSPSRFTAVNGRESATVTGTGPTLTSSSPMAQGGRMPMLPATASANDTAEPSRDGLGLRHDVHGGSSQRASPSGSNKHKRKRSGSGDQEARQPVELGYHPHPEPSPHNPHHPQQPQSQPQQPQQPPSLHQQHHHHHHHHHHQQQQQQQQQQHLSRETPSHADELSPLHGNGTANGPGSVSSDMDSVNAVAASGHRSDTNETSQPPSTGPWPDYDSHLITQAQRAQQIDPSDAQLADALQRDVQGPEPSRNGTSDRSVPPPSSVQSASSPNYVSDRGNNSGQVAPKRKRVFSNRTKTGCMTCRRRKKKCDEQHPACNNCIRGGFLCEGYTSRSTWQKPSTTKTPVPLQSKEGYSELGGQYLPEPSGHHERPTPGLPDHIESRKMRPLVDDNDRVTPSYTNSPSNNPVSTHPVSTSTSSSSWSKRAWSGPSHAAYPPPEHLPKPDYREVAPIHELHPRDSHSKPDYPMVPPIREFTHAPPPPPPPPKPNGLPLFHGTTPDQPRPMAPGPGPGPAPTSAPTPMPPSSMETNSPQTQARMALKIEHQLSARAMAAEETEKDKMMRGELYRPFDLQLVEERDRCKRAVWRFNNACNPHYGLSSKEQNRLLKEILVPSPSSAATSPSSATAPFSMGSIGQGAVVESPFNCHYGYNIQIGEDVMIHQNCLFVDDCGISIGAHSWIGPNVTLLSSMAHSSMQERKGSQSRYQGRPVIIDEDCYLGAGCTIYPGVHLNRGAYVAPGEVVKTDIVAYGFQGYKPSYM</sequence>
<dbReference type="InterPro" id="IPR001451">
    <property type="entry name" value="Hexapep"/>
</dbReference>
<evidence type="ECO:0000313" key="9">
    <source>
        <dbReference type="EMBL" id="EPS31885.1"/>
    </source>
</evidence>
<reference evidence="9 10" key="1">
    <citation type="journal article" date="2013" name="PLoS ONE">
        <title>Genomic and secretomic analyses reveal unique features of the lignocellulolytic enzyme system of Penicillium decumbens.</title>
        <authorList>
            <person name="Liu G."/>
            <person name="Zhang L."/>
            <person name="Wei X."/>
            <person name="Zou G."/>
            <person name="Qin Y."/>
            <person name="Ma L."/>
            <person name="Li J."/>
            <person name="Zheng H."/>
            <person name="Wang S."/>
            <person name="Wang C."/>
            <person name="Xun L."/>
            <person name="Zhao G.-P."/>
            <person name="Zhou Z."/>
            <person name="Qu Y."/>
        </authorList>
    </citation>
    <scope>NUCLEOTIDE SEQUENCE [LARGE SCALE GENOMIC DNA]</scope>
    <source>
        <strain evidence="10">114-2 / CGMCC 5302</strain>
    </source>
</reference>
<dbReference type="AlphaFoldDB" id="S7ZMM2"/>
<dbReference type="Pfam" id="PF00172">
    <property type="entry name" value="Zn_clus"/>
    <property type="match status" value="1"/>
</dbReference>
<dbReference type="STRING" id="933388.S7ZMM2"/>
<keyword evidence="10" id="KW-1185">Reference proteome</keyword>
<evidence type="ECO:0000256" key="5">
    <source>
        <dbReference type="ARBA" id="ARBA00023163"/>
    </source>
</evidence>
<dbReference type="InterPro" id="IPR011004">
    <property type="entry name" value="Trimer_LpxA-like_sf"/>
</dbReference>
<name>S7ZMM2_PENO1</name>
<dbReference type="eggNOG" id="KOG4750">
    <property type="taxonomic scope" value="Eukaryota"/>
</dbReference>
<dbReference type="SUPFAM" id="SSF51161">
    <property type="entry name" value="Trimeric LpxA-like enzymes"/>
    <property type="match status" value="1"/>
</dbReference>
<feature type="compositionally biased region" description="Low complexity" evidence="7">
    <location>
        <begin position="133"/>
        <end position="151"/>
    </location>
</feature>
<feature type="compositionally biased region" description="Basic and acidic residues" evidence="7">
    <location>
        <begin position="460"/>
        <end position="484"/>
    </location>
</feature>
<feature type="compositionally biased region" description="Basic and acidic residues" evidence="7">
    <location>
        <begin position="110"/>
        <end position="126"/>
    </location>
</feature>
<feature type="compositionally biased region" description="Polar residues" evidence="7">
    <location>
        <begin position="415"/>
        <end position="426"/>
    </location>
</feature>
<dbReference type="EMBL" id="KB644414">
    <property type="protein sequence ID" value="EPS31885.1"/>
    <property type="molecule type" value="Genomic_DNA"/>
</dbReference>
<keyword evidence="3" id="KW-0805">Transcription regulation</keyword>
<feature type="compositionally biased region" description="Low complexity" evidence="7">
    <location>
        <begin position="165"/>
        <end position="174"/>
    </location>
</feature>
<dbReference type="PhylomeDB" id="S7ZMM2"/>
<dbReference type="PANTHER" id="PTHR23416:SF76">
    <property type="entry name" value="ZN(II)2CYS6 TRANSCRIPTION FACTOR (EUROFUNG)"/>
    <property type="match status" value="1"/>
</dbReference>
<evidence type="ECO:0000259" key="8">
    <source>
        <dbReference type="PROSITE" id="PS50048"/>
    </source>
</evidence>
<keyword evidence="2" id="KW-0808">Transferase</keyword>
<feature type="compositionally biased region" description="Basic and acidic residues" evidence="7">
    <location>
        <begin position="175"/>
        <end position="187"/>
    </location>
</feature>
<dbReference type="GO" id="GO:0003677">
    <property type="term" value="F:DNA binding"/>
    <property type="evidence" value="ECO:0007669"/>
    <property type="project" value="UniProtKB-KW"/>
</dbReference>
<evidence type="ECO:0000256" key="3">
    <source>
        <dbReference type="ARBA" id="ARBA00023015"/>
    </source>
</evidence>
<dbReference type="PROSITE" id="PS50048">
    <property type="entry name" value="ZN2_CY6_FUNGAL_2"/>
    <property type="match status" value="1"/>
</dbReference>
<dbReference type="InterPro" id="IPR001138">
    <property type="entry name" value="Zn2Cys6_DnaBD"/>
</dbReference>
<feature type="compositionally biased region" description="Polar residues" evidence="7">
    <location>
        <begin position="193"/>
        <end position="206"/>
    </location>
</feature>
<feature type="domain" description="Zn(2)-C6 fungal-type" evidence="8">
    <location>
        <begin position="319"/>
        <end position="347"/>
    </location>
</feature>
<feature type="compositionally biased region" description="Basic and acidic residues" evidence="7">
    <location>
        <begin position="15"/>
        <end position="25"/>
    </location>
</feature>
<feature type="compositionally biased region" description="Basic and acidic residues" evidence="7">
    <location>
        <begin position="72"/>
        <end position="85"/>
    </location>
</feature>
<dbReference type="SUPFAM" id="SSF57701">
    <property type="entry name" value="Zn2/Cys6 DNA-binding domain"/>
    <property type="match status" value="1"/>
</dbReference>
<dbReference type="Gene3D" id="4.10.240.10">
    <property type="entry name" value="Zn(2)-C6 fungal-type DNA-binding domain"/>
    <property type="match status" value="1"/>
</dbReference>
<keyword evidence="5" id="KW-0804">Transcription</keyword>
<protein>
    <recommendedName>
        <fullName evidence="8">Zn(2)-C6 fungal-type domain-containing protein</fullName>
    </recommendedName>
</protein>
<dbReference type="Pfam" id="PF12464">
    <property type="entry name" value="Mac"/>
    <property type="match status" value="1"/>
</dbReference>
<accession>S7ZMM2</accession>
<dbReference type="GO" id="GO:0000981">
    <property type="term" value="F:DNA-binding transcription factor activity, RNA polymerase II-specific"/>
    <property type="evidence" value="ECO:0007669"/>
    <property type="project" value="InterPro"/>
</dbReference>
<feature type="compositionally biased region" description="Basic and acidic residues" evidence="7">
    <location>
        <begin position="386"/>
        <end position="414"/>
    </location>
</feature>
<gene>
    <name evidence="9" type="ORF">PDE_06843</name>
</gene>
<dbReference type="InterPro" id="IPR024688">
    <property type="entry name" value="Mac_dom"/>
</dbReference>
<evidence type="ECO:0000256" key="6">
    <source>
        <dbReference type="ARBA" id="ARBA00023242"/>
    </source>
</evidence>
<feature type="compositionally biased region" description="Pro residues" evidence="7">
    <location>
        <begin position="521"/>
        <end position="544"/>
    </location>
</feature>
<dbReference type="PANTHER" id="PTHR23416">
    <property type="entry name" value="SIALIC ACID SYNTHASE-RELATED"/>
    <property type="match status" value="1"/>
</dbReference>
<evidence type="ECO:0000256" key="1">
    <source>
        <dbReference type="ARBA" id="ARBA00007274"/>
    </source>
</evidence>
<dbReference type="InterPro" id="IPR051159">
    <property type="entry name" value="Hexapeptide_acetyltransf"/>
</dbReference>
<proteinExistence type="inferred from homology"/>
<comment type="similarity">
    <text evidence="1">Belongs to the transferase hexapeptide repeat family.</text>
</comment>
<dbReference type="Pfam" id="PF14602">
    <property type="entry name" value="Hexapep_2"/>
    <property type="match status" value="1"/>
</dbReference>
<dbReference type="GO" id="GO:0008270">
    <property type="term" value="F:zinc ion binding"/>
    <property type="evidence" value="ECO:0007669"/>
    <property type="project" value="InterPro"/>
</dbReference>
<feature type="compositionally biased region" description="Basic residues" evidence="7">
    <location>
        <begin position="152"/>
        <end position="164"/>
    </location>
</feature>
<dbReference type="GO" id="GO:0016407">
    <property type="term" value="F:acetyltransferase activity"/>
    <property type="evidence" value="ECO:0007669"/>
    <property type="project" value="InterPro"/>
</dbReference>
<dbReference type="InterPro" id="IPR036864">
    <property type="entry name" value="Zn2-C6_fun-type_DNA-bd_sf"/>
</dbReference>
<feature type="region of interest" description="Disordered" evidence="7">
    <location>
        <begin position="352"/>
        <end position="554"/>
    </location>
</feature>
<keyword evidence="4" id="KW-0238">DNA-binding</keyword>
<feature type="compositionally biased region" description="Polar residues" evidence="7">
    <location>
        <begin position="87"/>
        <end position="97"/>
    </location>
</feature>
<dbReference type="SMART" id="SM00066">
    <property type="entry name" value="GAL4"/>
    <property type="match status" value="1"/>
</dbReference>
<dbReference type="SMART" id="SM01266">
    <property type="entry name" value="Mac"/>
    <property type="match status" value="1"/>
</dbReference>
<evidence type="ECO:0000256" key="7">
    <source>
        <dbReference type="SAM" id="MobiDB-lite"/>
    </source>
</evidence>